<evidence type="ECO:0000256" key="1">
    <source>
        <dbReference type="SAM" id="MobiDB-lite"/>
    </source>
</evidence>
<proteinExistence type="predicted"/>
<protein>
    <submittedName>
        <fullName evidence="2">Uncharacterized protein</fullName>
    </submittedName>
</protein>
<feature type="compositionally biased region" description="Acidic residues" evidence="1">
    <location>
        <begin position="9"/>
        <end position="19"/>
    </location>
</feature>
<name>A0A5B0LSE0_PUCGR</name>
<dbReference type="Proteomes" id="UP000325313">
    <property type="component" value="Unassembled WGS sequence"/>
</dbReference>
<sequence length="105" mass="12316">MDSSAKEEREEDAEDTEEMDEKRFAKEEEEDTEDAEDMDEKRCGGGGRRARRGCPFHLKDGLVETSRSLNTVGTPFEHLSKAISKDVNFYRNVFRRQLRKMHLRF</sequence>
<evidence type="ECO:0000313" key="3">
    <source>
        <dbReference type="Proteomes" id="UP000325313"/>
    </source>
</evidence>
<reference evidence="2 3" key="1">
    <citation type="submission" date="2019-05" db="EMBL/GenBank/DDBJ databases">
        <title>Emergence of the Ug99 lineage of the wheat stem rust pathogen through somatic hybridization.</title>
        <authorList>
            <person name="Li F."/>
            <person name="Upadhyaya N.M."/>
            <person name="Sperschneider J."/>
            <person name="Matny O."/>
            <person name="Nguyen-Phuc H."/>
            <person name="Mago R."/>
            <person name="Raley C."/>
            <person name="Miller M.E."/>
            <person name="Silverstein K.A.T."/>
            <person name="Henningsen E."/>
            <person name="Hirsch C.D."/>
            <person name="Visser B."/>
            <person name="Pretorius Z.A."/>
            <person name="Steffenson B.J."/>
            <person name="Schwessinger B."/>
            <person name="Dodds P.N."/>
            <person name="Figueroa M."/>
        </authorList>
    </citation>
    <scope>NUCLEOTIDE SEQUENCE [LARGE SCALE GENOMIC DNA]</scope>
    <source>
        <strain evidence="2 3">Ug99</strain>
    </source>
</reference>
<accession>A0A5B0LSE0</accession>
<feature type="region of interest" description="Disordered" evidence="1">
    <location>
        <begin position="1"/>
        <end position="51"/>
    </location>
</feature>
<organism evidence="2 3">
    <name type="scientific">Puccinia graminis f. sp. tritici</name>
    <dbReference type="NCBI Taxonomy" id="56615"/>
    <lineage>
        <taxon>Eukaryota</taxon>
        <taxon>Fungi</taxon>
        <taxon>Dikarya</taxon>
        <taxon>Basidiomycota</taxon>
        <taxon>Pucciniomycotina</taxon>
        <taxon>Pucciniomycetes</taxon>
        <taxon>Pucciniales</taxon>
        <taxon>Pucciniaceae</taxon>
        <taxon>Puccinia</taxon>
    </lineage>
</organism>
<dbReference type="EMBL" id="VDEP01000507">
    <property type="protein sequence ID" value="KAA1067302.1"/>
    <property type="molecule type" value="Genomic_DNA"/>
</dbReference>
<evidence type="ECO:0000313" key="2">
    <source>
        <dbReference type="EMBL" id="KAA1067302.1"/>
    </source>
</evidence>
<comment type="caution">
    <text evidence="2">The sequence shown here is derived from an EMBL/GenBank/DDBJ whole genome shotgun (WGS) entry which is preliminary data.</text>
</comment>
<feature type="compositionally biased region" description="Acidic residues" evidence="1">
    <location>
        <begin position="27"/>
        <end position="38"/>
    </location>
</feature>
<dbReference type="AlphaFoldDB" id="A0A5B0LSE0"/>
<gene>
    <name evidence="2" type="ORF">PGTUg99_031944</name>
</gene>